<feature type="domain" description="NusB/RsmB/TIM44" evidence="7">
    <location>
        <begin position="23"/>
        <end position="148"/>
    </location>
</feature>
<accession>A0A5E4PIY4</accession>
<organism evidence="8 9">
    <name type="scientific">Aquicella siphonis</name>
    <dbReference type="NCBI Taxonomy" id="254247"/>
    <lineage>
        <taxon>Bacteria</taxon>
        <taxon>Pseudomonadati</taxon>
        <taxon>Pseudomonadota</taxon>
        <taxon>Gammaproteobacteria</taxon>
        <taxon>Legionellales</taxon>
        <taxon>Coxiellaceae</taxon>
        <taxon>Aquicella</taxon>
    </lineage>
</organism>
<evidence type="ECO:0000256" key="6">
    <source>
        <dbReference type="HAMAP-Rule" id="MF_00073"/>
    </source>
</evidence>
<dbReference type="PANTHER" id="PTHR11078">
    <property type="entry name" value="N UTILIZATION SUBSTANCE PROTEIN B-RELATED"/>
    <property type="match status" value="1"/>
</dbReference>
<evidence type="ECO:0000256" key="3">
    <source>
        <dbReference type="ARBA" id="ARBA00022884"/>
    </source>
</evidence>
<keyword evidence="4 6" id="KW-0805">Transcription regulation</keyword>
<evidence type="ECO:0000256" key="1">
    <source>
        <dbReference type="ARBA" id="ARBA00005952"/>
    </source>
</evidence>
<dbReference type="KEGG" id="asip:AQUSIP_18510"/>
<gene>
    <name evidence="6" type="primary">nusB</name>
    <name evidence="8" type="ORF">AQUSIP_18510</name>
</gene>
<dbReference type="GO" id="GO:0005829">
    <property type="term" value="C:cytosol"/>
    <property type="evidence" value="ECO:0007669"/>
    <property type="project" value="TreeGrafter"/>
</dbReference>
<dbReference type="InterPro" id="IPR006027">
    <property type="entry name" value="NusB_RsmB_TIM44"/>
</dbReference>
<dbReference type="Pfam" id="PF01029">
    <property type="entry name" value="NusB"/>
    <property type="match status" value="1"/>
</dbReference>
<dbReference type="EMBL" id="LR699119">
    <property type="protein sequence ID" value="VVC76535.1"/>
    <property type="molecule type" value="Genomic_DNA"/>
</dbReference>
<name>A0A5E4PIY4_9COXI</name>
<comment type="similarity">
    <text evidence="1 6">Belongs to the NusB family.</text>
</comment>
<keyword evidence="3 6" id="KW-0694">RNA-binding</keyword>
<keyword evidence="9" id="KW-1185">Reference proteome</keyword>
<evidence type="ECO:0000256" key="2">
    <source>
        <dbReference type="ARBA" id="ARBA00022814"/>
    </source>
</evidence>
<evidence type="ECO:0000256" key="4">
    <source>
        <dbReference type="ARBA" id="ARBA00023015"/>
    </source>
</evidence>
<reference evidence="8 9" key="1">
    <citation type="submission" date="2019-08" db="EMBL/GenBank/DDBJ databases">
        <authorList>
            <person name="Guy L."/>
        </authorList>
    </citation>
    <scope>NUCLEOTIDE SEQUENCE [LARGE SCALE GENOMIC DNA]</scope>
    <source>
        <strain evidence="8 9">SGT-108</strain>
    </source>
</reference>
<dbReference type="HAMAP" id="MF_00073">
    <property type="entry name" value="NusB"/>
    <property type="match status" value="1"/>
</dbReference>
<sequence>MPNEPKQGQATPENNAINPVARHNARRYALQAMYQWQLSGTSITDIESEFLHYHIDKKLDLDYFKELIHGVPRYQHKIDEEMQPYLGRPLHEIDPIELGVLRLAIYELMKRPDVPYRVIINEALELTKKFGSIEGHKFVNDILDRIAKKNRITEIKMGRDK</sequence>
<dbReference type="GO" id="GO:0031564">
    <property type="term" value="P:transcription antitermination"/>
    <property type="evidence" value="ECO:0007669"/>
    <property type="project" value="UniProtKB-KW"/>
</dbReference>
<protein>
    <recommendedName>
        <fullName evidence="6">Transcription antitermination protein NusB</fullName>
    </recommendedName>
    <alternativeName>
        <fullName evidence="6">Antitermination factor NusB</fullName>
    </alternativeName>
</protein>
<dbReference type="NCBIfam" id="TIGR01951">
    <property type="entry name" value="nusB"/>
    <property type="match status" value="1"/>
</dbReference>
<comment type="function">
    <text evidence="6">Involved in transcription antitermination. Required for transcription of ribosomal RNA (rRNA) genes. Binds specifically to the boxA antiterminator sequence of the ribosomal RNA (rrn) operons.</text>
</comment>
<dbReference type="GO" id="GO:0003723">
    <property type="term" value="F:RNA binding"/>
    <property type="evidence" value="ECO:0007669"/>
    <property type="project" value="UniProtKB-UniRule"/>
</dbReference>
<dbReference type="SUPFAM" id="SSF48013">
    <property type="entry name" value="NusB-like"/>
    <property type="match status" value="1"/>
</dbReference>
<dbReference type="Gene3D" id="1.10.940.10">
    <property type="entry name" value="NusB-like"/>
    <property type="match status" value="1"/>
</dbReference>
<evidence type="ECO:0000313" key="8">
    <source>
        <dbReference type="EMBL" id="VVC76535.1"/>
    </source>
</evidence>
<keyword evidence="2 6" id="KW-0889">Transcription antitermination</keyword>
<dbReference type="GO" id="GO:0006353">
    <property type="term" value="P:DNA-templated transcription termination"/>
    <property type="evidence" value="ECO:0007669"/>
    <property type="project" value="UniProtKB-UniRule"/>
</dbReference>
<evidence type="ECO:0000259" key="7">
    <source>
        <dbReference type="Pfam" id="PF01029"/>
    </source>
</evidence>
<evidence type="ECO:0000313" key="9">
    <source>
        <dbReference type="Proteomes" id="UP000324194"/>
    </source>
</evidence>
<dbReference type="InterPro" id="IPR035926">
    <property type="entry name" value="NusB-like_sf"/>
</dbReference>
<dbReference type="InterPro" id="IPR011605">
    <property type="entry name" value="NusB_fam"/>
</dbReference>
<evidence type="ECO:0000256" key="5">
    <source>
        <dbReference type="ARBA" id="ARBA00023163"/>
    </source>
</evidence>
<dbReference type="AlphaFoldDB" id="A0A5E4PIY4"/>
<dbReference type="Proteomes" id="UP000324194">
    <property type="component" value="Chromosome 1"/>
</dbReference>
<proteinExistence type="inferred from homology"/>
<keyword evidence="5 6" id="KW-0804">Transcription</keyword>
<dbReference type="PANTHER" id="PTHR11078:SF3">
    <property type="entry name" value="ANTITERMINATION NUSB DOMAIN-CONTAINING PROTEIN"/>
    <property type="match status" value="1"/>
</dbReference>